<dbReference type="PROSITE" id="PS50208">
    <property type="entry name" value="CASPASE_P20"/>
    <property type="match status" value="1"/>
</dbReference>
<reference evidence="2 3" key="1">
    <citation type="submission" date="2021-04" db="EMBL/GenBank/DDBJ databases">
        <authorList>
            <person name="Bliznina A."/>
        </authorList>
    </citation>
    <scope>NUCLEOTIDE SEQUENCE [LARGE SCALE GENOMIC DNA]</scope>
</reference>
<dbReference type="SUPFAM" id="SSF52129">
    <property type="entry name" value="Caspase-like"/>
    <property type="match status" value="1"/>
</dbReference>
<dbReference type="InterPro" id="IPR001309">
    <property type="entry name" value="Pept_C14_p20"/>
</dbReference>
<evidence type="ECO:0000313" key="2">
    <source>
        <dbReference type="EMBL" id="CAG5096522.1"/>
    </source>
</evidence>
<dbReference type="Pfam" id="PF00656">
    <property type="entry name" value="Peptidase_C14"/>
    <property type="match status" value="1"/>
</dbReference>
<protein>
    <submittedName>
        <fullName evidence="2">Oidioi.mRNA.OKI2018_I69.XSR.g14658.t1.cds</fullName>
    </submittedName>
</protein>
<organism evidence="2 3">
    <name type="scientific">Oikopleura dioica</name>
    <name type="common">Tunicate</name>
    <dbReference type="NCBI Taxonomy" id="34765"/>
    <lineage>
        <taxon>Eukaryota</taxon>
        <taxon>Metazoa</taxon>
        <taxon>Chordata</taxon>
        <taxon>Tunicata</taxon>
        <taxon>Appendicularia</taxon>
        <taxon>Copelata</taxon>
        <taxon>Oikopleuridae</taxon>
        <taxon>Oikopleura</taxon>
    </lineage>
</organism>
<dbReference type="Gene3D" id="3.40.50.1460">
    <property type="match status" value="1"/>
</dbReference>
<dbReference type="InterPro" id="IPR029030">
    <property type="entry name" value="Caspase-like_dom_sf"/>
</dbReference>
<keyword evidence="3" id="KW-1185">Reference proteome</keyword>
<gene>
    <name evidence="2" type="ORF">OKIOD_LOCUS6216</name>
</gene>
<sequence length="170" mass="19678">MKDDNYEGIFIHFSDGKIFLWSYLEELLKNEKFKDIPKLIFLEACRGQMHEFAPPEDAMMADARRHSNSIYPPPENTYPLRRNVALFAASTEGNVALLPLDPEKASYFTDAVCTALRDHPYQDLQELKRRVVADLSNTRPLVEASPGEWRNVHLCPVLEDSFTREFKFLQ</sequence>
<proteinExistence type="predicted"/>
<evidence type="ECO:0000259" key="1">
    <source>
        <dbReference type="PROSITE" id="PS50208"/>
    </source>
</evidence>
<dbReference type="Proteomes" id="UP001158576">
    <property type="component" value="Chromosome XSR"/>
</dbReference>
<dbReference type="EMBL" id="OU015569">
    <property type="protein sequence ID" value="CAG5096522.1"/>
    <property type="molecule type" value="Genomic_DNA"/>
</dbReference>
<evidence type="ECO:0000313" key="3">
    <source>
        <dbReference type="Proteomes" id="UP001158576"/>
    </source>
</evidence>
<dbReference type="InterPro" id="IPR011600">
    <property type="entry name" value="Pept_C14_caspase"/>
</dbReference>
<accession>A0ABN7SC85</accession>
<name>A0ABN7SC85_OIKDI</name>
<feature type="domain" description="Caspase family p20" evidence="1">
    <location>
        <begin position="37"/>
        <end position="49"/>
    </location>
</feature>